<dbReference type="Pfam" id="PF02934">
    <property type="entry name" value="GatB_N"/>
    <property type="match status" value="1"/>
</dbReference>
<evidence type="ECO:0000313" key="12">
    <source>
        <dbReference type="EMBL" id="PJC24371.1"/>
    </source>
</evidence>
<evidence type="ECO:0000256" key="4">
    <source>
        <dbReference type="ARBA" id="ARBA00022741"/>
    </source>
</evidence>
<dbReference type="NCBIfam" id="NF004014">
    <property type="entry name" value="PRK05477.1-4"/>
    <property type="match status" value="1"/>
</dbReference>
<dbReference type="InterPro" id="IPR023168">
    <property type="entry name" value="GatB_Yqey_C_2"/>
</dbReference>
<comment type="subunit">
    <text evidence="2 10">Heterotrimer of A, B and C subunits.</text>
</comment>
<dbReference type="PROSITE" id="PS01234">
    <property type="entry name" value="GATB"/>
    <property type="match status" value="1"/>
</dbReference>
<dbReference type="NCBIfam" id="NF004012">
    <property type="entry name" value="PRK05477.1-2"/>
    <property type="match status" value="1"/>
</dbReference>
<evidence type="ECO:0000313" key="13">
    <source>
        <dbReference type="Proteomes" id="UP000230251"/>
    </source>
</evidence>
<keyword evidence="6 10" id="KW-0648">Protein biosynthesis</keyword>
<comment type="function">
    <text evidence="7 10">Allows the formation of correctly charged Asn-tRNA(Asn) or Gln-tRNA(Gln) through the transamidation of misacylated Asp-tRNA(Asn) or Glu-tRNA(Gln) in organisms which lack either or both of asparaginyl-tRNA or glutaminyl-tRNA synthetases. The reaction takes place in the presence of glutamine and ATP through an activated phospho-Asp-tRNA(Asn) or phospho-Glu-tRNA(Gln).</text>
</comment>
<evidence type="ECO:0000256" key="9">
    <source>
        <dbReference type="ARBA" id="ARBA00047913"/>
    </source>
</evidence>
<dbReference type="EC" id="6.3.5.-" evidence="10"/>
<dbReference type="SUPFAM" id="SSF89095">
    <property type="entry name" value="GatB/YqeY motif"/>
    <property type="match status" value="1"/>
</dbReference>
<dbReference type="SMART" id="SM00845">
    <property type="entry name" value="GatB_Yqey"/>
    <property type="match status" value="1"/>
</dbReference>
<evidence type="ECO:0000256" key="10">
    <source>
        <dbReference type="HAMAP-Rule" id="MF_00121"/>
    </source>
</evidence>
<keyword evidence="12" id="KW-0808">Transferase</keyword>
<comment type="similarity">
    <text evidence="1 10">Belongs to the GatB/GatE family. GatB subfamily.</text>
</comment>
<evidence type="ECO:0000256" key="8">
    <source>
        <dbReference type="ARBA" id="ARBA00047380"/>
    </source>
</evidence>
<dbReference type="GO" id="GO:0016740">
    <property type="term" value="F:transferase activity"/>
    <property type="evidence" value="ECO:0007669"/>
    <property type="project" value="UniProtKB-KW"/>
</dbReference>
<dbReference type="InterPro" id="IPR014746">
    <property type="entry name" value="Gln_synth/guanido_kin_cat_dom"/>
</dbReference>
<dbReference type="PANTHER" id="PTHR11659:SF4">
    <property type="entry name" value="ASPARTYL_GLUTAMYL-TRNA(GLN) AMIDOTRANSFERASE SUBUNIT B_E CATALYTIC DOMAIN-CONTAINING PROTEIN"/>
    <property type="match status" value="1"/>
</dbReference>
<evidence type="ECO:0000256" key="1">
    <source>
        <dbReference type="ARBA" id="ARBA00005306"/>
    </source>
</evidence>
<dbReference type="Gene3D" id="1.10.150.380">
    <property type="entry name" value="GatB domain, N-terminal subdomain"/>
    <property type="match status" value="1"/>
</dbReference>
<sequence>MKLQPVIGLETHVQLKTKTKLFCSCSAHAENIKPNTNVCPICLGHPGVLPVPNEQAVRWAILIGLALEGTIADYSKFDRKNYFYPDLPKAYQISQFDLPIMENGQMILDVPGEDEPVKIRIERLHLEEDAAKNIHGEDVKTYVDFNRGGTPLCEIVTKPDIRTAAEAKAYVQKMRLLVRTLGVSDGDMEKGQLRCDVNISLREVDKNGTPISDKLHPKTEIKNVNSFKSIERAIEYEIQRQTKLWLMNTPPSETTTRGWNDPKMRTEEQRTKEGFADYRYFPEPDIAPMMLKDMADEIKNQIPELPDAKRERFVTEYGFKAADAKQMIDDPALADFTEASMSELAAWLKSKPEIEEYDVMEYTRRLAKMFASWLLNKLMGLMTERKIDIRIAKITPENFAEFIVMIADNKITGAKGLEVLSAMLDSGADPSHVVEDLGATKMEDSNELDMIIDKVLASNPEEVMRYKAGEEKLVKFLLGQVIKESKGNADPMTAGDLLEEKLK</sequence>
<dbReference type="GO" id="GO:0050566">
    <property type="term" value="F:asparaginyl-tRNA synthase (glutamine-hydrolyzing) activity"/>
    <property type="evidence" value="ECO:0007669"/>
    <property type="project" value="RHEA"/>
</dbReference>
<dbReference type="SUPFAM" id="SSF55931">
    <property type="entry name" value="Glutamine synthetase/guanido kinase"/>
    <property type="match status" value="1"/>
</dbReference>
<comment type="caution">
    <text evidence="12">The sequence shown here is derived from an EMBL/GenBank/DDBJ whole genome shotgun (WGS) entry which is preliminary data.</text>
</comment>
<dbReference type="FunFam" id="1.10.10.410:FF:000001">
    <property type="entry name" value="Aspartyl/glutamyl-tRNA(Asn/Gln) amidotransferase subunit B"/>
    <property type="match status" value="1"/>
</dbReference>
<dbReference type="InterPro" id="IPR017958">
    <property type="entry name" value="Gln-tRNA_amidoTrfase_suB_CS"/>
</dbReference>
<evidence type="ECO:0000259" key="11">
    <source>
        <dbReference type="SMART" id="SM00845"/>
    </source>
</evidence>
<organism evidence="12 13">
    <name type="scientific">Candidatus Uhrbacteria bacterium CG_4_9_14_0_2_um_filter_41_50</name>
    <dbReference type="NCBI Taxonomy" id="1975031"/>
    <lineage>
        <taxon>Bacteria</taxon>
        <taxon>Candidatus Uhriibacteriota</taxon>
    </lineage>
</organism>
<keyword evidence="4 10" id="KW-0547">Nucleotide-binding</keyword>
<accession>A0A2M8ENV4</accession>
<keyword evidence="5 10" id="KW-0067">ATP-binding</keyword>
<comment type="catalytic activity">
    <reaction evidence="8 10">
        <text>L-aspartyl-tRNA(Asn) + L-glutamine + ATP + H2O = L-asparaginyl-tRNA(Asn) + L-glutamate + ADP + phosphate + 2 H(+)</text>
        <dbReference type="Rhea" id="RHEA:14513"/>
        <dbReference type="Rhea" id="RHEA-COMP:9674"/>
        <dbReference type="Rhea" id="RHEA-COMP:9677"/>
        <dbReference type="ChEBI" id="CHEBI:15377"/>
        <dbReference type="ChEBI" id="CHEBI:15378"/>
        <dbReference type="ChEBI" id="CHEBI:29985"/>
        <dbReference type="ChEBI" id="CHEBI:30616"/>
        <dbReference type="ChEBI" id="CHEBI:43474"/>
        <dbReference type="ChEBI" id="CHEBI:58359"/>
        <dbReference type="ChEBI" id="CHEBI:78515"/>
        <dbReference type="ChEBI" id="CHEBI:78516"/>
        <dbReference type="ChEBI" id="CHEBI:456216"/>
    </reaction>
</comment>
<keyword evidence="3 10" id="KW-0436">Ligase</keyword>
<name>A0A2M8ENV4_9BACT</name>
<dbReference type="InterPro" id="IPR004413">
    <property type="entry name" value="GatB"/>
</dbReference>
<dbReference type="InterPro" id="IPR006075">
    <property type="entry name" value="Asn/Gln-tRNA_Trfase_suB/E_cat"/>
</dbReference>
<proteinExistence type="inferred from homology"/>
<dbReference type="EMBL" id="PFSI01000050">
    <property type="protein sequence ID" value="PJC24371.1"/>
    <property type="molecule type" value="Genomic_DNA"/>
</dbReference>
<dbReference type="InterPro" id="IPR003789">
    <property type="entry name" value="Asn/Gln_tRNA_amidoTrase-B-like"/>
</dbReference>
<protein>
    <recommendedName>
        <fullName evidence="10">Aspartyl/glutamyl-tRNA(Asn/Gln) amidotransferase subunit B</fullName>
        <shortName evidence="10">Asp/Glu-ADT subunit B</shortName>
        <ecNumber evidence="10">6.3.5.-</ecNumber>
    </recommendedName>
</protein>
<dbReference type="GO" id="GO:0006412">
    <property type="term" value="P:translation"/>
    <property type="evidence" value="ECO:0007669"/>
    <property type="project" value="UniProtKB-UniRule"/>
</dbReference>
<comment type="catalytic activity">
    <reaction evidence="9 10">
        <text>L-glutamyl-tRNA(Gln) + L-glutamine + ATP + H2O = L-glutaminyl-tRNA(Gln) + L-glutamate + ADP + phosphate + H(+)</text>
        <dbReference type="Rhea" id="RHEA:17521"/>
        <dbReference type="Rhea" id="RHEA-COMP:9681"/>
        <dbReference type="Rhea" id="RHEA-COMP:9684"/>
        <dbReference type="ChEBI" id="CHEBI:15377"/>
        <dbReference type="ChEBI" id="CHEBI:15378"/>
        <dbReference type="ChEBI" id="CHEBI:29985"/>
        <dbReference type="ChEBI" id="CHEBI:30616"/>
        <dbReference type="ChEBI" id="CHEBI:43474"/>
        <dbReference type="ChEBI" id="CHEBI:58359"/>
        <dbReference type="ChEBI" id="CHEBI:78520"/>
        <dbReference type="ChEBI" id="CHEBI:78521"/>
        <dbReference type="ChEBI" id="CHEBI:456216"/>
    </reaction>
</comment>
<evidence type="ECO:0000256" key="2">
    <source>
        <dbReference type="ARBA" id="ARBA00011123"/>
    </source>
</evidence>
<evidence type="ECO:0000256" key="5">
    <source>
        <dbReference type="ARBA" id="ARBA00022840"/>
    </source>
</evidence>
<dbReference type="GO" id="GO:0050567">
    <property type="term" value="F:glutaminyl-tRNA synthase (glutamine-hydrolyzing) activity"/>
    <property type="evidence" value="ECO:0007669"/>
    <property type="project" value="UniProtKB-UniRule"/>
</dbReference>
<gene>
    <name evidence="10" type="primary">gatB</name>
    <name evidence="12" type="ORF">CO057_03540</name>
</gene>
<feature type="domain" description="Asn/Gln amidotransferase" evidence="11">
    <location>
        <begin position="355"/>
        <end position="502"/>
    </location>
</feature>
<dbReference type="Pfam" id="PF02637">
    <property type="entry name" value="GatB_Yqey"/>
    <property type="match status" value="1"/>
</dbReference>
<dbReference type="NCBIfam" id="TIGR00133">
    <property type="entry name" value="gatB"/>
    <property type="match status" value="1"/>
</dbReference>
<dbReference type="AlphaFoldDB" id="A0A2M8ENV4"/>
<dbReference type="InterPro" id="IPR017959">
    <property type="entry name" value="Asn/Gln-tRNA_amidoTrfase_suB/E"/>
</dbReference>
<evidence type="ECO:0000256" key="7">
    <source>
        <dbReference type="ARBA" id="ARBA00024799"/>
    </source>
</evidence>
<dbReference type="GO" id="GO:0005524">
    <property type="term" value="F:ATP binding"/>
    <property type="evidence" value="ECO:0007669"/>
    <property type="project" value="UniProtKB-KW"/>
</dbReference>
<evidence type="ECO:0000256" key="3">
    <source>
        <dbReference type="ARBA" id="ARBA00022598"/>
    </source>
</evidence>
<evidence type="ECO:0000256" key="6">
    <source>
        <dbReference type="ARBA" id="ARBA00022917"/>
    </source>
</evidence>
<reference evidence="13" key="1">
    <citation type="submission" date="2017-09" db="EMBL/GenBank/DDBJ databases">
        <title>Depth-based differentiation of microbial function through sediment-hosted aquifers and enrichment of novel symbionts in the deep terrestrial subsurface.</title>
        <authorList>
            <person name="Probst A.J."/>
            <person name="Ladd B."/>
            <person name="Jarett J.K."/>
            <person name="Geller-Mcgrath D.E."/>
            <person name="Sieber C.M.K."/>
            <person name="Emerson J.B."/>
            <person name="Anantharaman K."/>
            <person name="Thomas B.C."/>
            <person name="Malmstrom R."/>
            <person name="Stieglmeier M."/>
            <person name="Klingl A."/>
            <person name="Woyke T."/>
            <person name="Ryan C.M."/>
            <person name="Banfield J.F."/>
        </authorList>
    </citation>
    <scope>NUCLEOTIDE SEQUENCE [LARGE SCALE GENOMIC DNA]</scope>
</reference>
<dbReference type="InterPro" id="IPR018027">
    <property type="entry name" value="Asn/Gln_amidotransferase"/>
</dbReference>
<dbReference type="PANTHER" id="PTHR11659">
    <property type="entry name" value="GLUTAMYL-TRNA GLN AMIDOTRANSFERASE SUBUNIT B MITOCHONDRIAL AND PROKARYOTIC PET112-RELATED"/>
    <property type="match status" value="1"/>
</dbReference>
<dbReference type="Proteomes" id="UP000230251">
    <property type="component" value="Unassembled WGS sequence"/>
</dbReference>
<dbReference type="Gene3D" id="1.10.10.410">
    <property type="match status" value="1"/>
</dbReference>
<dbReference type="InterPro" id="IPR042114">
    <property type="entry name" value="GatB_C_1"/>
</dbReference>
<dbReference type="HAMAP" id="MF_00121">
    <property type="entry name" value="GatB"/>
    <property type="match status" value="1"/>
</dbReference>